<name>S9V061_9TRYP</name>
<dbReference type="GO" id="GO:0019905">
    <property type="term" value="F:syntaxin binding"/>
    <property type="evidence" value="ECO:0007669"/>
    <property type="project" value="TreeGrafter"/>
</dbReference>
<keyword evidence="5" id="KW-0333">Golgi apparatus</keyword>
<dbReference type="GO" id="GO:0006896">
    <property type="term" value="P:Golgi to vacuole transport"/>
    <property type="evidence" value="ECO:0007669"/>
    <property type="project" value="TreeGrafter"/>
</dbReference>
<evidence type="ECO:0000256" key="4">
    <source>
        <dbReference type="ARBA" id="ARBA00022927"/>
    </source>
</evidence>
<accession>S9V061</accession>
<dbReference type="EMBL" id="ATMH01009066">
    <property type="protein sequence ID" value="EPY20286.1"/>
    <property type="molecule type" value="Genomic_DNA"/>
</dbReference>
<feature type="non-terminal residue" evidence="9">
    <location>
        <position position="971"/>
    </location>
</feature>
<dbReference type="OrthoDB" id="10259024at2759"/>
<evidence type="ECO:0000259" key="8">
    <source>
        <dbReference type="Pfam" id="PF07928"/>
    </source>
</evidence>
<dbReference type="GO" id="GO:0042147">
    <property type="term" value="P:retrograde transport, endosome to Golgi"/>
    <property type="evidence" value="ECO:0007669"/>
    <property type="project" value="InterPro"/>
</dbReference>
<evidence type="ECO:0000256" key="5">
    <source>
        <dbReference type="ARBA" id="ARBA00023034"/>
    </source>
</evidence>
<dbReference type="Pfam" id="PF07928">
    <property type="entry name" value="Vps54"/>
    <property type="match status" value="1"/>
</dbReference>
<feature type="domain" description="Vacuolar protein sorting-associated protein 54 C-terminal" evidence="8">
    <location>
        <begin position="847"/>
        <end position="941"/>
    </location>
</feature>
<sequence>MSSSKTTGAGSPGQRPAPRRKSIQGQRGNDAASIICANLIAEQGVRRSRLAYSLGLPGLVIEESIRSGESSRVLRGQLLLWLQDNAAIAVKLPPGLVQRLQDTCEADVEMRQDVSSQQEEYPMSALDPLSRNHFVQLQSIVGQNFISILNDPTEVSLETTNNLTNWLGGKIYEAFDYGGSNTATRSVEELLEAYRMAVRLKPESSTMLLTEYPPQTNFSSYVDLVSSAYQVNKKESRRDFSYLHSLGIQPDDLPWPEDVPADYFVKGYDVRREVELLPPLPEGHAGTPVERTPDASVSAGGKPHTEKVLTSTTFTKDFVVLEQRQKTLRLWESSVEKCLLKHVQSRSEDFFVTSRRFDELQQEAVCALEDATTTRTSRLTKSQRNITDHIRIGSLHRRRTNFDTVHNMVDRVRGAFRLISSIENWIALPEREMTELSQFVDNMLSLEAFVQGDATSSGVLAGVTYTELKNLNCMKEFPSRVDKARSCMESMLRHEVLAALSELQGSPASPTAAARSPPTALADGAAIELCCRAAAHLKLLPGILASHRDACCHSLWTLVKERVTAFLVSSSALDNAKADALLSLTTSAKASVREKARLLEFANDCSFDIYYQLFSHLLHYMEEYVSRAALSWGHFVRQALRPTLALDEAGPAQIRDVTLDLFSCVCRDAEELIEALITTRAAGRPLSSTEEIQRVSLLTARAVAQLQDPLLRLEQELAAERVGPWVSAVEVGRPRRAVKNLAKSYFQIHHTRQMEKLQLFMENEIWSVKEDVDTMFQLHLQTLCASDEKAVTEFMLLSAEMESGSPSVVLSRRKSRRLRQPQGEDDVLQKTNKLYTSLEGDSVGRVVNDSVLVLIELLQTYDAFLGQFPALATDLVTKTFEILSSYDALCAKLVLGAEAVRRGPLRTITITHLAVASQCLGLLSDFVPLYQRRLVAVLHLEEAPAETEAARRDSVAAKRARLASLIDAQLL</sequence>
<comment type="similarity">
    <text evidence="2">Belongs to the VPS54 family.</text>
</comment>
<evidence type="ECO:0000256" key="7">
    <source>
        <dbReference type="SAM" id="MobiDB-lite"/>
    </source>
</evidence>
<evidence type="ECO:0000256" key="1">
    <source>
        <dbReference type="ARBA" id="ARBA00004601"/>
    </source>
</evidence>
<evidence type="ECO:0000313" key="10">
    <source>
        <dbReference type="Proteomes" id="UP000015354"/>
    </source>
</evidence>
<keyword evidence="4" id="KW-0653">Protein transport</keyword>
<protein>
    <recommendedName>
        <fullName evidence="8">Vacuolar protein sorting-associated protein 54 C-terminal domain-containing protein</fullName>
    </recommendedName>
</protein>
<dbReference type="InterPro" id="IPR039745">
    <property type="entry name" value="Vps54"/>
</dbReference>
<comment type="subcellular location">
    <subcellularLocation>
        <location evidence="1">Golgi apparatus</location>
        <location evidence="1">trans-Golgi network</location>
    </subcellularLocation>
</comment>
<feature type="region of interest" description="Disordered" evidence="7">
    <location>
        <begin position="1"/>
        <end position="27"/>
    </location>
</feature>
<keyword evidence="3" id="KW-0813">Transport</keyword>
<evidence type="ECO:0000256" key="3">
    <source>
        <dbReference type="ARBA" id="ARBA00022448"/>
    </source>
</evidence>
<comment type="caution">
    <text evidence="9">The sequence shown here is derived from an EMBL/GenBank/DDBJ whole genome shotgun (WGS) entry which is preliminary data.</text>
</comment>
<dbReference type="Proteomes" id="UP000015354">
    <property type="component" value="Unassembled WGS sequence"/>
</dbReference>
<gene>
    <name evidence="9" type="ORF">STCU_09066</name>
</gene>
<dbReference type="GO" id="GO:0000938">
    <property type="term" value="C:GARP complex"/>
    <property type="evidence" value="ECO:0007669"/>
    <property type="project" value="InterPro"/>
</dbReference>
<dbReference type="AlphaFoldDB" id="S9V061"/>
<reference evidence="9 10" key="1">
    <citation type="journal article" date="2013" name="PLoS ONE">
        <title>Predicting the Proteins of Angomonas deanei, Strigomonas culicis and Their Respective Endosymbionts Reveals New Aspects of the Trypanosomatidae Family.</title>
        <authorList>
            <person name="Motta M.C."/>
            <person name="Martins A.C."/>
            <person name="de Souza S.S."/>
            <person name="Catta-Preta C.M."/>
            <person name="Silva R."/>
            <person name="Klein C.C."/>
            <person name="de Almeida L.G."/>
            <person name="de Lima Cunha O."/>
            <person name="Ciapina L.P."/>
            <person name="Brocchi M."/>
            <person name="Colabardini A.C."/>
            <person name="de Araujo Lima B."/>
            <person name="Machado C.R."/>
            <person name="de Almeida Soares C.M."/>
            <person name="Probst C.M."/>
            <person name="de Menezes C.B."/>
            <person name="Thompson C.E."/>
            <person name="Bartholomeu D.C."/>
            <person name="Gradia D.F."/>
            <person name="Pavoni D.P."/>
            <person name="Grisard E.C."/>
            <person name="Fantinatti-Garboggini F."/>
            <person name="Marchini F.K."/>
            <person name="Rodrigues-Luiz G.F."/>
            <person name="Wagner G."/>
            <person name="Goldman G.H."/>
            <person name="Fietto J.L."/>
            <person name="Elias M.C."/>
            <person name="Goldman M.H."/>
            <person name="Sagot M.F."/>
            <person name="Pereira M."/>
            <person name="Stoco P.H."/>
            <person name="de Mendonca-Neto R.P."/>
            <person name="Teixeira S.M."/>
            <person name="Maciel T.E."/>
            <person name="de Oliveira Mendes T.A."/>
            <person name="Urmenyi T.P."/>
            <person name="de Souza W."/>
            <person name="Schenkman S."/>
            <person name="de Vasconcelos A.T."/>
        </authorList>
    </citation>
    <scope>NUCLEOTIDE SEQUENCE [LARGE SCALE GENOMIC DNA]</scope>
</reference>
<dbReference type="GO" id="GO:0005829">
    <property type="term" value="C:cytosol"/>
    <property type="evidence" value="ECO:0007669"/>
    <property type="project" value="GOC"/>
</dbReference>
<dbReference type="GO" id="GO:0015031">
    <property type="term" value="P:protein transport"/>
    <property type="evidence" value="ECO:0007669"/>
    <property type="project" value="UniProtKB-KW"/>
</dbReference>
<keyword evidence="10" id="KW-1185">Reference proteome</keyword>
<evidence type="ECO:0000256" key="2">
    <source>
        <dbReference type="ARBA" id="ARBA00009150"/>
    </source>
</evidence>
<dbReference type="InterPro" id="IPR012501">
    <property type="entry name" value="Vps54_C"/>
</dbReference>
<dbReference type="PANTHER" id="PTHR12965:SF0">
    <property type="entry name" value="VACUOLAR PROTEIN SORTING-ASSOCIATED PROTEIN 54"/>
    <property type="match status" value="1"/>
</dbReference>
<keyword evidence="6" id="KW-0175">Coiled coil</keyword>
<feature type="region of interest" description="Disordered" evidence="7">
    <location>
        <begin position="278"/>
        <end position="304"/>
    </location>
</feature>
<evidence type="ECO:0000256" key="6">
    <source>
        <dbReference type="ARBA" id="ARBA00023054"/>
    </source>
</evidence>
<proteinExistence type="inferred from homology"/>
<dbReference type="PANTHER" id="PTHR12965">
    <property type="entry name" value="VACUOLAR PROTEIN SORTING 54"/>
    <property type="match status" value="1"/>
</dbReference>
<evidence type="ECO:0000313" key="9">
    <source>
        <dbReference type="EMBL" id="EPY20286.1"/>
    </source>
</evidence>
<organism evidence="9 10">
    <name type="scientific">Strigomonas culicis</name>
    <dbReference type="NCBI Taxonomy" id="28005"/>
    <lineage>
        <taxon>Eukaryota</taxon>
        <taxon>Discoba</taxon>
        <taxon>Euglenozoa</taxon>
        <taxon>Kinetoplastea</taxon>
        <taxon>Metakinetoplastina</taxon>
        <taxon>Trypanosomatida</taxon>
        <taxon>Trypanosomatidae</taxon>
        <taxon>Strigomonadinae</taxon>
        <taxon>Strigomonas</taxon>
    </lineage>
</organism>